<feature type="coiled-coil region" evidence="1">
    <location>
        <begin position="120"/>
        <end position="202"/>
    </location>
</feature>
<evidence type="ECO:0000256" key="1">
    <source>
        <dbReference type="SAM" id="Coils"/>
    </source>
</evidence>
<dbReference type="OrthoDB" id="9939852at2759"/>
<feature type="compositionally biased region" description="Basic and acidic residues" evidence="2">
    <location>
        <begin position="552"/>
        <end position="565"/>
    </location>
</feature>
<dbReference type="InParanoid" id="A0A6P7X7A7"/>
<dbReference type="PANTHER" id="PTHR28616">
    <property type="entry name" value="COILED-COIL DOMAIN-CONTAINING PROTEIN 125"/>
    <property type="match status" value="1"/>
</dbReference>
<dbReference type="GO" id="GO:0035024">
    <property type="term" value="P:negative regulation of Rho protein signal transduction"/>
    <property type="evidence" value="ECO:0007669"/>
    <property type="project" value="TreeGrafter"/>
</dbReference>
<dbReference type="GeneID" id="115463108"/>
<organism evidence="3 4">
    <name type="scientific">Microcaecilia unicolor</name>
    <dbReference type="NCBI Taxonomy" id="1415580"/>
    <lineage>
        <taxon>Eukaryota</taxon>
        <taxon>Metazoa</taxon>
        <taxon>Chordata</taxon>
        <taxon>Craniata</taxon>
        <taxon>Vertebrata</taxon>
        <taxon>Euteleostomi</taxon>
        <taxon>Amphibia</taxon>
        <taxon>Gymnophiona</taxon>
        <taxon>Siphonopidae</taxon>
        <taxon>Microcaecilia</taxon>
    </lineage>
</organism>
<dbReference type="RefSeq" id="XP_030049186.1">
    <property type="nucleotide sequence ID" value="XM_030193326.1"/>
</dbReference>
<dbReference type="KEGG" id="muo:115463108"/>
<accession>A0A6P7X7A7</accession>
<dbReference type="Proteomes" id="UP000515156">
    <property type="component" value="Chromosome 2"/>
</dbReference>
<dbReference type="AlphaFoldDB" id="A0A6P7X7A7"/>
<dbReference type="GO" id="GO:0005737">
    <property type="term" value="C:cytoplasm"/>
    <property type="evidence" value="ECO:0007669"/>
    <property type="project" value="TreeGrafter"/>
</dbReference>
<dbReference type="PANTHER" id="PTHR28616:SF1">
    <property type="entry name" value="COILED-COIL DOMAIN-CONTAINING PROTEIN 125"/>
    <property type="match status" value="1"/>
</dbReference>
<feature type="compositionally biased region" description="Acidic residues" evidence="2">
    <location>
        <begin position="9"/>
        <end position="24"/>
    </location>
</feature>
<evidence type="ECO:0000256" key="2">
    <source>
        <dbReference type="SAM" id="MobiDB-lite"/>
    </source>
</evidence>
<feature type="region of interest" description="Disordered" evidence="2">
    <location>
        <begin position="1"/>
        <end position="34"/>
    </location>
</feature>
<proteinExistence type="predicted"/>
<protein>
    <submittedName>
        <fullName evidence="4">Coiled-coil domain-containing protein 125 isoform X1</fullName>
    </submittedName>
</protein>
<sequence>MSEVSPLPFEEEKENGPDKEEEDFLAGGDLGDGYGRKPGGVYGAARGVSGFLSKPRKSLDYKGFGHCLLIKKGEDSGTTLAKCINSCDAQRRRSVVGGATRCSRQNSFQNSSDKHYEISNEQLRQKFQEVTEELEILRNELEASQRQLEAKDEALKILQSMAVFDKATSHTKVMLQKLEEQKRALEKEINTLQWEIEFEQDKFKNLDESWREKYDRIYCENGALKETLELRTSEVKTLKAENIILNQQCLELLAMLDVKQQKMFQENVTVSTSGFTDITALELAVLGACNCCKSAGGEPCSCAKMSAATRKQLLQLRQEFELEKKSKEEALIVADAFRIAFEQQLRRRNEQTLRLNDVDKSYVKETKRMNNWKHLMDDGPLFCKGNKKSLGKRLMGMLISSADCRKLETLDDPQEIFQIMIDLLNDKEEALAHQRKVSYMLARSMEEKVEVAKPSEEAGLSRNDLCKSSELHGAANDLCKSLELHGAADPTGLCYQDTGSDQSLCSSHASRLQNSNPALETPCFFPLKPKFSDKTHNQGTAQTLTESSAHQECSKEAEQLTAKSE</sequence>
<keyword evidence="1" id="KW-0175">Coiled coil</keyword>
<name>A0A6P7X7A7_9AMPH</name>
<keyword evidence="3" id="KW-1185">Reference proteome</keyword>
<reference evidence="4" key="1">
    <citation type="submission" date="2025-08" db="UniProtKB">
        <authorList>
            <consortium name="RefSeq"/>
        </authorList>
    </citation>
    <scope>IDENTIFICATION</scope>
</reference>
<evidence type="ECO:0000313" key="3">
    <source>
        <dbReference type="Proteomes" id="UP000515156"/>
    </source>
</evidence>
<dbReference type="GO" id="GO:2000146">
    <property type="term" value="P:negative regulation of cell motility"/>
    <property type="evidence" value="ECO:0007669"/>
    <property type="project" value="TreeGrafter"/>
</dbReference>
<feature type="region of interest" description="Disordered" evidence="2">
    <location>
        <begin position="534"/>
        <end position="565"/>
    </location>
</feature>
<feature type="compositionally biased region" description="Polar residues" evidence="2">
    <location>
        <begin position="537"/>
        <end position="551"/>
    </location>
</feature>
<gene>
    <name evidence="4" type="primary">CCDC125</name>
</gene>
<dbReference type="InterPro" id="IPR034608">
    <property type="entry name" value="CCDC125"/>
</dbReference>
<evidence type="ECO:0000313" key="4">
    <source>
        <dbReference type="RefSeq" id="XP_030049186.1"/>
    </source>
</evidence>
<dbReference type="CTD" id="202243"/>
<dbReference type="FunCoup" id="A0A6P7X7A7">
    <property type="interactions" value="565"/>
</dbReference>